<reference evidence="1 2" key="1">
    <citation type="submission" date="2015-10" db="EMBL/GenBank/DDBJ databases">
        <title>Draft genome sequence of Streptomyces canus DSM 40017, type strain for the species Streptomyces canus.</title>
        <authorList>
            <person name="Ruckert C."/>
            <person name="Winkler A."/>
            <person name="Kalinowski J."/>
            <person name="Kampfer P."/>
            <person name="Glaeser S."/>
        </authorList>
    </citation>
    <scope>NUCLEOTIDE SEQUENCE [LARGE SCALE GENOMIC DNA]</scope>
    <source>
        <strain evidence="1 2">DSM 40017</strain>
    </source>
</reference>
<dbReference type="Proteomes" id="UP000053669">
    <property type="component" value="Unassembled WGS sequence"/>
</dbReference>
<dbReference type="AlphaFoldDB" id="A0A101RUS8"/>
<comment type="caution">
    <text evidence="1">The sequence shown here is derived from an EMBL/GenBank/DDBJ whole genome shotgun (WGS) entry which is preliminary data.</text>
</comment>
<sequence>MSMHQDVCMTQNSRALLSLLLLPILLTGCDADKEDGTARTAAGLDAAAKTWGVEPELVYVTEVSGYTVFQASVGEYDGEFVAAYRSKDRATRFGLFVDQGTLTAENCSEQPLGEVTAKRVSCERDGDAWYRKAGASHEYAIPRDGVVIRLIADTEKVDRVVLREAAEAVHRPDDAELAALLPATNGAGI</sequence>
<proteinExistence type="predicted"/>
<dbReference type="STRING" id="58343.AQJ46_33000"/>
<accession>A0A101RUS8</accession>
<evidence type="ECO:0000313" key="2">
    <source>
        <dbReference type="Proteomes" id="UP000053669"/>
    </source>
</evidence>
<gene>
    <name evidence="1" type="ORF">AQJ46_33000</name>
</gene>
<name>A0A101RUS8_9ACTN</name>
<evidence type="ECO:0000313" key="1">
    <source>
        <dbReference type="EMBL" id="KUN62133.1"/>
    </source>
</evidence>
<dbReference type="EMBL" id="LMWU01000039">
    <property type="protein sequence ID" value="KUN62133.1"/>
    <property type="molecule type" value="Genomic_DNA"/>
</dbReference>
<protein>
    <submittedName>
        <fullName evidence="1">Uncharacterized protein</fullName>
    </submittedName>
</protein>
<organism evidence="1 2">
    <name type="scientific">Streptomyces canus</name>
    <dbReference type="NCBI Taxonomy" id="58343"/>
    <lineage>
        <taxon>Bacteria</taxon>
        <taxon>Bacillati</taxon>
        <taxon>Actinomycetota</taxon>
        <taxon>Actinomycetes</taxon>
        <taxon>Kitasatosporales</taxon>
        <taxon>Streptomycetaceae</taxon>
        <taxon>Streptomyces</taxon>
        <taxon>Streptomyces aurantiacus group</taxon>
    </lineage>
</organism>